<comment type="catalytic activity">
    <reaction evidence="1">
        <text>a ribonucleoside 3'-phosphate + H2O = a ribonucleoside + phosphate</text>
        <dbReference type="Rhea" id="RHEA:10144"/>
        <dbReference type="ChEBI" id="CHEBI:13197"/>
        <dbReference type="ChEBI" id="CHEBI:15377"/>
        <dbReference type="ChEBI" id="CHEBI:18254"/>
        <dbReference type="ChEBI" id="CHEBI:43474"/>
        <dbReference type="EC" id="3.1.3.6"/>
    </reaction>
</comment>
<dbReference type="Pfam" id="PF00149">
    <property type="entry name" value="Metallophos"/>
    <property type="match status" value="1"/>
</dbReference>
<dbReference type="OrthoDB" id="9775118at2"/>
<evidence type="ECO:0000259" key="13">
    <source>
        <dbReference type="Pfam" id="PF02872"/>
    </source>
</evidence>
<keyword evidence="7" id="KW-0732">Signal</keyword>
<dbReference type="Pfam" id="PF02872">
    <property type="entry name" value="5_nucleotid_C"/>
    <property type="match status" value="1"/>
</dbReference>
<dbReference type="Gene3D" id="3.90.780.10">
    <property type="entry name" value="5'-Nucleotidase, C-terminal domain"/>
    <property type="match status" value="1"/>
</dbReference>
<evidence type="ECO:0000256" key="10">
    <source>
        <dbReference type="ARBA" id="ARBA00023268"/>
    </source>
</evidence>
<feature type="domain" description="Calcineurin-like phosphoesterase" evidence="12">
    <location>
        <begin position="10"/>
        <end position="241"/>
    </location>
</feature>
<evidence type="ECO:0000256" key="8">
    <source>
        <dbReference type="ARBA" id="ARBA00022741"/>
    </source>
</evidence>
<evidence type="ECO:0000256" key="3">
    <source>
        <dbReference type="ARBA" id="ARBA00001968"/>
    </source>
</evidence>
<dbReference type="GO" id="GO:0009166">
    <property type="term" value="P:nucleotide catabolic process"/>
    <property type="evidence" value="ECO:0007669"/>
    <property type="project" value="InterPro"/>
</dbReference>
<comment type="catalytic activity">
    <reaction evidence="2">
        <text>a nucleoside 2',3'-cyclic phosphate + H2O = a nucleoside 3'-phosphate + H(+)</text>
        <dbReference type="Rhea" id="RHEA:19621"/>
        <dbReference type="ChEBI" id="CHEBI:15377"/>
        <dbReference type="ChEBI" id="CHEBI:15378"/>
        <dbReference type="ChEBI" id="CHEBI:66949"/>
        <dbReference type="ChEBI" id="CHEBI:66954"/>
        <dbReference type="EC" id="3.1.4.16"/>
    </reaction>
</comment>
<comment type="cofactor">
    <cofactor evidence="3">
        <name>a divalent metal cation</name>
        <dbReference type="ChEBI" id="CHEBI:60240"/>
    </cofactor>
</comment>
<name>A0A369BBE0_9BACL</name>
<keyword evidence="6" id="KW-0479">Metal-binding</keyword>
<dbReference type="InterPro" id="IPR008334">
    <property type="entry name" value="5'-Nucleotdase_C"/>
</dbReference>
<dbReference type="AlphaFoldDB" id="A0A369BBE0"/>
<organism evidence="14 15">
    <name type="scientific">Fontibacillus phaseoli</name>
    <dbReference type="NCBI Taxonomy" id="1416533"/>
    <lineage>
        <taxon>Bacteria</taxon>
        <taxon>Bacillati</taxon>
        <taxon>Bacillota</taxon>
        <taxon>Bacilli</taxon>
        <taxon>Bacillales</taxon>
        <taxon>Paenibacillaceae</taxon>
        <taxon>Fontibacillus</taxon>
    </lineage>
</organism>
<dbReference type="CDD" id="cd07410">
    <property type="entry name" value="MPP_CpdB_N"/>
    <property type="match status" value="1"/>
</dbReference>
<dbReference type="PANTHER" id="PTHR11575">
    <property type="entry name" value="5'-NUCLEOTIDASE-RELATED"/>
    <property type="match status" value="1"/>
</dbReference>
<dbReference type="RefSeq" id="WP_114497901.1">
    <property type="nucleotide sequence ID" value="NZ_QPJW01000008.1"/>
</dbReference>
<evidence type="ECO:0000256" key="7">
    <source>
        <dbReference type="ARBA" id="ARBA00022729"/>
    </source>
</evidence>
<keyword evidence="10" id="KW-0511">Multifunctional enzyme</keyword>
<dbReference type="InterPro" id="IPR004843">
    <property type="entry name" value="Calcineurin-like_PHP"/>
</dbReference>
<keyword evidence="15" id="KW-1185">Reference proteome</keyword>
<sequence>MDSGQTKTITVLATSDLHGHLHPTDYRSQGECDLGFGKLAALIREERRHSPELLLLDNGDLIQGSPLSSFAIKNKTGVHPAIAALNELGYDAAVPGNHEFNYGFGMLRNVMRDSAFPWLSAGITAQRSGEPAFGRPYLIKMIDGVKVAVLGLTTHYIPNWENPAHIQGLQFHDALETAKAWVPRIRKEEAPDVLVVSYHGGFEADLQTGAPSEKPTGENQAYAMCTEVAGIDVLVTGHQHRLLAGEVHGVTVVQSGCNGQTMGKISIDLVLEQGRWVIRGKRAELLKPDRHVKPDAAVLGLSQELEERTQAWLDEPIGHSEAGMTLASPLACRIEEHPFIEFTNRVQMESAAVSVSCTALLSEASKGFGETITRRDVLTNFMYPNTLTVLRLTGRDIRAALEQTACYFVMDAYGNPAVNPAYLEPKAQHYNYDMWEGIEYTLNIARPPGSRVTRLMYDGVELSDETELDVVMNSYRAGGGGDYAMFWGKPIIREILRDTAELVEEYITERGKIPAECNQNWIVVAEP</sequence>
<dbReference type="PANTHER" id="PTHR11575:SF6">
    <property type="entry name" value="2',3'-CYCLIC-NUCLEOTIDE 2'-PHOSPHODIESTERASE_3'-NUCLEOTIDASE"/>
    <property type="match status" value="1"/>
</dbReference>
<dbReference type="GO" id="GO:0008663">
    <property type="term" value="F:2',3'-cyclic-nucleotide 2'-phosphodiesterase activity"/>
    <property type="evidence" value="ECO:0007669"/>
    <property type="project" value="UniProtKB-EC"/>
</dbReference>
<dbReference type="EMBL" id="QPJW01000008">
    <property type="protein sequence ID" value="RCX17807.1"/>
    <property type="molecule type" value="Genomic_DNA"/>
</dbReference>
<dbReference type="GO" id="GO:0000166">
    <property type="term" value="F:nucleotide binding"/>
    <property type="evidence" value="ECO:0007669"/>
    <property type="project" value="UniProtKB-KW"/>
</dbReference>
<dbReference type="PROSITE" id="PS00785">
    <property type="entry name" value="5_NUCLEOTIDASE_1"/>
    <property type="match status" value="1"/>
</dbReference>
<keyword evidence="9 11" id="KW-0378">Hydrolase</keyword>
<dbReference type="GO" id="GO:0008254">
    <property type="term" value="F:3'-nucleotidase activity"/>
    <property type="evidence" value="ECO:0007669"/>
    <property type="project" value="UniProtKB-EC"/>
</dbReference>
<feature type="domain" description="5'-Nucleotidase C-terminal" evidence="13">
    <location>
        <begin position="317"/>
        <end position="486"/>
    </location>
</feature>
<evidence type="ECO:0000259" key="12">
    <source>
        <dbReference type="Pfam" id="PF00149"/>
    </source>
</evidence>
<gene>
    <name evidence="14" type="ORF">DFP94_108168</name>
</gene>
<reference evidence="14 15" key="1">
    <citation type="submission" date="2018-07" db="EMBL/GenBank/DDBJ databases">
        <title>Genomic Encyclopedia of Type Strains, Phase III (KMG-III): the genomes of soil and plant-associated and newly described type strains.</title>
        <authorList>
            <person name="Whitman W."/>
        </authorList>
    </citation>
    <scope>NUCLEOTIDE SEQUENCE [LARGE SCALE GENOMIC DNA]</scope>
    <source>
        <strain evidence="14 15">CECT 8333</strain>
    </source>
</reference>
<comment type="similarity">
    <text evidence="5 11">Belongs to the 5'-nucleotidase family.</text>
</comment>
<proteinExistence type="inferred from homology"/>
<evidence type="ECO:0000256" key="11">
    <source>
        <dbReference type="RuleBase" id="RU362119"/>
    </source>
</evidence>
<comment type="caution">
    <text evidence="14">The sequence shown here is derived from an EMBL/GenBank/DDBJ whole genome shotgun (WGS) entry which is preliminary data.</text>
</comment>
<dbReference type="InterPro" id="IPR006179">
    <property type="entry name" value="5_nucleotidase/apyrase"/>
</dbReference>
<evidence type="ECO:0000313" key="14">
    <source>
        <dbReference type="EMBL" id="RCX17807.1"/>
    </source>
</evidence>
<evidence type="ECO:0000256" key="1">
    <source>
        <dbReference type="ARBA" id="ARBA00000527"/>
    </source>
</evidence>
<evidence type="ECO:0000256" key="2">
    <source>
        <dbReference type="ARBA" id="ARBA00001730"/>
    </source>
</evidence>
<evidence type="ECO:0000256" key="5">
    <source>
        <dbReference type="ARBA" id="ARBA00006654"/>
    </source>
</evidence>
<dbReference type="InterPro" id="IPR029052">
    <property type="entry name" value="Metallo-depent_PP-like"/>
</dbReference>
<dbReference type="GO" id="GO:0030288">
    <property type="term" value="C:outer membrane-bounded periplasmic space"/>
    <property type="evidence" value="ECO:0007669"/>
    <property type="project" value="TreeGrafter"/>
</dbReference>
<dbReference type="SUPFAM" id="SSF55816">
    <property type="entry name" value="5'-nucleotidase (syn. UDP-sugar hydrolase), C-terminal domain"/>
    <property type="match status" value="1"/>
</dbReference>
<dbReference type="InterPro" id="IPR041827">
    <property type="entry name" value="CpdB_N"/>
</dbReference>
<evidence type="ECO:0000256" key="4">
    <source>
        <dbReference type="ARBA" id="ARBA00004196"/>
    </source>
</evidence>
<dbReference type="InterPro" id="IPR006146">
    <property type="entry name" value="5'-Nucleotdase_CS"/>
</dbReference>
<dbReference type="SUPFAM" id="SSF56300">
    <property type="entry name" value="Metallo-dependent phosphatases"/>
    <property type="match status" value="1"/>
</dbReference>
<dbReference type="Proteomes" id="UP000253090">
    <property type="component" value="Unassembled WGS sequence"/>
</dbReference>
<dbReference type="InterPro" id="IPR036907">
    <property type="entry name" value="5'-Nucleotdase_C_sf"/>
</dbReference>
<dbReference type="PRINTS" id="PR01607">
    <property type="entry name" value="APYRASEFAMLY"/>
</dbReference>
<protein>
    <submittedName>
        <fullName evidence="14">2',3'-cyclic-nucleotide 2'-phosphodiesterase/3'-nucleotidase</fullName>
    </submittedName>
</protein>
<evidence type="ECO:0000256" key="6">
    <source>
        <dbReference type="ARBA" id="ARBA00022723"/>
    </source>
</evidence>
<accession>A0A369BBE0</accession>
<keyword evidence="8 11" id="KW-0547">Nucleotide-binding</keyword>
<dbReference type="GO" id="GO:0046872">
    <property type="term" value="F:metal ion binding"/>
    <property type="evidence" value="ECO:0007669"/>
    <property type="project" value="UniProtKB-KW"/>
</dbReference>
<comment type="subcellular location">
    <subcellularLocation>
        <location evidence="4">Cell envelope</location>
    </subcellularLocation>
</comment>
<evidence type="ECO:0000256" key="9">
    <source>
        <dbReference type="ARBA" id="ARBA00022801"/>
    </source>
</evidence>
<dbReference type="Gene3D" id="3.60.21.10">
    <property type="match status" value="1"/>
</dbReference>
<evidence type="ECO:0000313" key="15">
    <source>
        <dbReference type="Proteomes" id="UP000253090"/>
    </source>
</evidence>